<protein>
    <submittedName>
        <fullName evidence="2">Uncharacterized protein</fullName>
    </submittedName>
</protein>
<feature type="region of interest" description="Disordered" evidence="1">
    <location>
        <begin position="451"/>
        <end position="473"/>
    </location>
</feature>
<dbReference type="OrthoDB" id="5654416at2"/>
<sequence>MIGKIKRTRIQEIIALGNSGEALQSTSQQIVNKAVHIQITAENGNDDRVQRISKHLEKLAQAAQEAHLEEVDATEDLLVTRLIMDEFSLYTKNSPLSIDEYKQIIFAIERIASKLSPDIHLVIASAPVLWPDNTIHNCALYIQSPSTPDSIPVIHHFEKTNYADVDFRYINTTGQAIPLKEGSTEPTYQPKNILQDTPVKIQDINQYKSALKIITSEGSTFLTAIDICLDHRYRVAETNLKQLIKQLNRHKQEIPLYISQVISSHTIAPIRKNVFTALTQADSKNKSADGMPERATKILQSEFGNSIQLTTYSSMRLEMPFRKRILRALQTEPQTILAEALENPGARLYLTRRLKALIKIGAILDSQIKEEFAEFIGDLSSDFDEPFDQDIWGLDESPLDNVGLKTAFSHSHGLFFTTSPLNSSDTERMELNETDCDLTWIEKIIDDENPSIDPSQDLTHSASPQEQLSTESDFSWVDKLVDDSISSDDQDEMAHQSNYAWIDDLLAESDGNPADEVAAVDKQTLYTAKNLAFFPSIWVETERLNSENKKRPSETIIALR</sequence>
<dbReference type="EMBL" id="CCSB01000001">
    <property type="protein sequence ID" value="CDZ75774.1"/>
    <property type="molecule type" value="Genomic_DNA"/>
</dbReference>
<keyword evidence="3" id="KW-1185">Reference proteome</keyword>
<evidence type="ECO:0000256" key="1">
    <source>
        <dbReference type="SAM" id="MobiDB-lite"/>
    </source>
</evidence>
<evidence type="ECO:0000313" key="3">
    <source>
        <dbReference type="Proteomes" id="UP000044071"/>
    </source>
</evidence>
<dbReference type="RefSeq" id="WP_043872429.1">
    <property type="nucleotide sequence ID" value="NZ_CCVW01000001.1"/>
</dbReference>
<evidence type="ECO:0000313" key="2">
    <source>
        <dbReference type="EMBL" id="CDZ75774.1"/>
    </source>
</evidence>
<organism evidence="2 3">
    <name type="scientific">Legionella massiliensis</name>
    <dbReference type="NCBI Taxonomy" id="1034943"/>
    <lineage>
        <taxon>Bacteria</taxon>
        <taxon>Pseudomonadati</taxon>
        <taxon>Pseudomonadota</taxon>
        <taxon>Gammaproteobacteria</taxon>
        <taxon>Legionellales</taxon>
        <taxon>Legionellaceae</taxon>
        <taxon>Legionella</taxon>
    </lineage>
</organism>
<reference evidence="2 3" key="1">
    <citation type="submission" date="2014-06" db="EMBL/GenBank/DDBJ databases">
        <authorList>
            <person name="Urmite Genomes Urmite Genomes"/>
        </authorList>
    </citation>
    <scope>NUCLEOTIDE SEQUENCE [LARGE SCALE GENOMIC DNA]</scope>
</reference>
<proteinExistence type="predicted"/>
<gene>
    <name evidence="2" type="ORF">BN59_00032</name>
</gene>
<dbReference type="Proteomes" id="UP000044071">
    <property type="component" value="Unassembled WGS sequence"/>
</dbReference>
<dbReference type="AlphaFoldDB" id="A0A078KVH3"/>
<name>A0A078KVH3_9GAMM</name>
<dbReference type="STRING" id="1034943.BN59_00032"/>
<accession>A0A078KVH3</accession>
<feature type="compositionally biased region" description="Polar residues" evidence="1">
    <location>
        <begin position="452"/>
        <end position="473"/>
    </location>
</feature>
<dbReference type="eggNOG" id="ENOG5031898">
    <property type="taxonomic scope" value="Bacteria"/>
</dbReference>